<evidence type="ECO:0000256" key="1">
    <source>
        <dbReference type="SAM" id="SignalP"/>
    </source>
</evidence>
<feature type="domain" description="GP-PDE" evidence="2">
    <location>
        <begin position="34"/>
        <end position="274"/>
    </location>
</feature>
<dbReference type="SUPFAM" id="SSF51695">
    <property type="entry name" value="PLC-like phosphodiesterases"/>
    <property type="match status" value="1"/>
</dbReference>
<dbReference type="Pfam" id="PF03009">
    <property type="entry name" value="GDPD"/>
    <property type="match status" value="1"/>
</dbReference>
<evidence type="ECO:0000313" key="4">
    <source>
        <dbReference type="Proteomes" id="UP000278351"/>
    </source>
</evidence>
<dbReference type="InterPro" id="IPR017946">
    <property type="entry name" value="PLC-like_Pdiesterase_TIM-brl"/>
</dbReference>
<proteinExistence type="predicted"/>
<dbReference type="PROSITE" id="PS51704">
    <property type="entry name" value="GP_PDE"/>
    <property type="match status" value="1"/>
</dbReference>
<dbReference type="Proteomes" id="UP000278351">
    <property type="component" value="Unassembled WGS sequence"/>
</dbReference>
<name>A0A3N4Q4U0_9BACT</name>
<dbReference type="RefSeq" id="WP_123846760.1">
    <property type="nucleotide sequence ID" value="NZ_RPDH01000001.1"/>
</dbReference>
<feature type="chain" id="PRO_5017933512" evidence="1">
    <location>
        <begin position="21"/>
        <end position="281"/>
    </location>
</feature>
<dbReference type="PANTHER" id="PTHR46320:SF1">
    <property type="entry name" value="GLYCEROPHOSPHODIESTER PHOSPHODIESTERASE 1"/>
    <property type="match status" value="1"/>
</dbReference>
<accession>A0A3N4Q4U0</accession>
<dbReference type="GO" id="GO:0006644">
    <property type="term" value="P:phospholipid metabolic process"/>
    <property type="evidence" value="ECO:0007669"/>
    <property type="project" value="TreeGrafter"/>
</dbReference>
<dbReference type="AlphaFoldDB" id="A0A3N4Q4U0"/>
<dbReference type="OrthoDB" id="384721at2"/>
<keyword evidence="1" id="KW-0732">Signal</keyword>
<dbReference type="EMBL" id="RPDH01000001">
    <property type="protein sequence ID" value="RPE14249.1"/>
    <property type="molecule type" value="Genomic_DNA"/>
</dbReference>
<protein>
    <submittedName>
        <fullName evidence="3">Glycerophosphodiester phosphodiesterase</fullName>
    </submittedName>
</protein>
<evidence type="ECO:0000259" key="2">
    <source>
        <dbReference type="PROSITE" id="PS51704"/>
    </source>
</evidence>
<reference evidence="3 4" key="1">
    <citation type="submission" date="2018-11" db="EMBL/GenBank/DDBJ databases">
        <title>Chitinophaga lutea sp.nov., isolate from arsenic contaminated soil.</title>
        <authorList>
            <person name="Zong Y."/>
        </authorList>
    </citation>
    <scope>NUCLEOTIDE SEQUENCE [LARGE SCALE GENOMIC DNA]</scope>
    <source>
        <strain evidence="3 4">ZY74</strain>
    </source>
</reference>
<dbReference type="Gene3D" id="3.20.20.190">
    <property type="entry name" value="Phosphatidylinositol (PI) phosphodiesterase"/>
    <property type="match status" value="1"/>
</dbReference>
<dbReference type="InterPro" id="IPR030395">
    <property type="entry name" value="GP_PDE_dom"/>
</dbReference>
<dbReference type="CDD" id="cd08566">
    <property type="entry name" value="GDPD_AtGDE_like"/>
    <property type="match status" value="1"/>
</dbReference>
<dbReference type="GO" id="GO:0006580">
    <property type="term" value="P:ethanolamine metabolic process"/>
    <property type="evidence" value="ECO:0007669"/>
    <property type="project" value="TreeGrafter"/>
</dbReference>
<sequence>MKFLITAFLSIVLLSAHGQADSILRDFSNRPDHILVAAHRAPHADYPENSLAAIREAIRLGVDIVELDIRQTKDGILVLMHDKTITRTTGKPGGTGDYTYAELQQFPLLHNGQPTQERIPTFEEALKLTKDRILVDIDFKEGTPEAARKTVELVKASGTTSQVLFFLYDYKEIPQLRNWNPKIPIMPRAYNTGDIAGIGQMGTFPAIHIDDSYYSDSLANALRAGGTRVWLNALGKYDKAEKASPGTGFSELLKKHPRVNIIQTDLPAELLAYLRSKGFHR</sequence>
<comment type="caution">
    <text evidence="3">The sequence shown here is derived from an EMBL/GenBank/DDBJ whole genome shotgun (WGS) entry which is preliminary data.</text>
</comment>
<evidence type="ECO:0000313" key="3">
    <source>
        <dbReference type="EMBL" id="RPE14249.1"/>
    </source>
</evidence>
<keyword evidence="4" id="KW-1185">Reference proteome</keyword>
<dbReference type="GO" id="GO:0070291">
    <property type="term" value="P:N-acylethanolamine metabolic process"/>
    <property type="evidence" value="ECO:0007669"/>
    <property type="project" value="TreeGrafter"/>
</dbReference>
<dbReference type="GO" id="GO:0005886">
    <property type="term" value="C:plasma membrane"/>
    <property type="evidence" value="ECO:0007669"/>
    <property type="project" value="TreeGrafter"/>
</dbReference>
<dbReference type="PANTHER" id="PTHR46320">
    <property type="entry name" value="GLYCEROPHOSPHODIESTER PHOSPHODIESTERASE 1"/>
    <property type="match status" value="1"/>
</dbReference>
<feature type="signal peptide" evidence="1">
    <location>
        <begin position="1"/>
        <end position="20"/>
    </location>
</feature>
<gene>
    <name evidence="3" type="ORF">EGT74_12320</name>
</gene>
<dbReference type="GO" id="GO:0008889">
    <property type="term" value="F:glycerophosphodiester phosphodiesterase activity"/>
    <property type="evidence" value="ECO:0007669"/>
    <property type="project" value="TreeGrafter"/>
</dbReference>
<organism evidence="3 4">
    <name type="scientific">Chitinophaga lutea</name>
    <dbReference type="NCBI Taxonomy" id="2488634"/>
    <lineage>
        <taxon>Bacteria</taxon>
        <taxon>Pseudomonadati</taxon>
        <taxon>Bacteroidota</taxon>
        <taxon>Chitinophagia</taxon>
        <taxon>Chitinophagales</taxon>
        <taxon>Chitinophagaceae</taxon>
        <taxon>Chitinophaga</taxon>
    </lineage>
</organism>